<dbReference type="PANTHER" id="PTHR36448">
    <property type="entry name" value="BLR7373 PROTEIN"/>
    <property type="match status" value="1"/>
</dbReference>
<dbReference type="PANTHER" id="PTHR36448:SF3">
    <property type="entry name" value="CUPIN TYPE-2 DOMAIN-CONTAINING PROTEIN"/>
    <property type="match status" value="1"/>
</dbReference>
<dbReference type="InterPro" id="IPR006045">
    <property type="entry name" value="Cupin_1"/>
</dbReference>
<evidence type="ECO:0000313" key="3">
    <source>
        <dbReference type="Proteomes" id="UP000277212"/>
    </source>
</evidence>
<evidence type="ECO:0000313" key="2">
    <source>
        <dbReference type="EMBL" id="RMJ19984.1"/>
    </source>
</evidence>
<dbReference type="InterPro" id="IPR014500">
    <property type="entry name" value="UCP019307_cupin"/>
</dbReference>
<feature type="domain" description="Cupin type-1" evidence="1">
    <location>
        <begin position="70"/>
        <end position="118"/>
    </location>
</feature>
<comment type="caution">
    <text evidence="2">The sequence shown here is derived from an EMBL/GenBank/DDBJ whole genome shotgun (WGS) entry which is preliminary data.</text>
</comment>
<dbReference type="Pfam" id="PF00190">
    <property type="entry name" value="Cupin_1"/>
    <property type="match status" value="1"/>
</dbReference>
<dbReference type="EMBL" id="NKUJ01000003">
    <property type="protein sequence ID" value="RMJ19984.1"/>
    <property type="molecule type" value="Genomic_DNA"/>
</dbReference>
<reference evidence="2 3" key="1">
    <citation type="submission" date="2017-06" db="EMBL/GenBank/DDBJ databases">
        <title>Comparative genomic analysis of Ambrosia Fusariam Clade fungi.</title>
        <authorList>
            <person name="Stajich J.E."/>
            <person name="Carrillo J."/>
            <person name="Kijimoto T."/>
            <person name="Eskalen A."/>
            <person name="O'Donnell K."/>
            <person name="Kasson M."/>
        </authorList>
    </citation>
    <scope>NUCLEOTIDE SEQUENCE [LARGE SCALE GENOMIC DNA]</scope>
    <source>
        <strain evidence="2">UCR3666</strain>
    </source>
</reference>
<accession>A0A3M2SR02</accession>
<keyword evidence="3" id="KW-1185">Reference proteome</keyword>
<protein>
    <recommendedName>
        <fullName evidence="1">Cupin type-1 domain-containing protein</fullName>
    </recommendedName>
</protein>
<name>A0A3M2SR02_9HYPO</name>
<dbReference type="PIRSF" id="PIRSF019307">
    <property type="entry name" value="UCP019307"/>
    <property type="match status" value="1"/>
</dbReference>
<dbReference type="InterPro" id="IPR047121">
    <property type="entry name" value="YjiB-like"/>
</dbReference>
<gene>
    <name evidence="2" type="ORF">CDV36_000324</name>
</gene>
<dbReference type="Proteomes" id="UP000277212">
    <property type="component" value="Unassembled WGS sequence"/>
</dbReference>
<dbReference type="CDD" id="cd02219">
    <property type="entry name" value="cupin_YjlB-like"/>
    <property type="match status" value="1"/>
</dbReference>
<organism evidence="2 3">
    <name type="scientific">Fusarium kuroshium</name>
    <dbReference type="NCBI Taxonomy" id="2010991"/>
    <lineage>
        <taxon>Eukaryota</taxon>
        <taxon>Fungi</taxon>
        <taxon>Dikarya</taxon>
        <taxon>Ascomycota</taxon>
        <taxon>Pezizomycotina</taxon>
        <taxon>Sordariomycetes</taxon>
        <taxon>Hypocreomycetidae</taxon>
        <taxon>Hypocreales</taxon>
        <taxon>Nectriaceae</taxon>
        <taxon>Fusarium</taxon>
        <taxon>Fusarium solani species complex</taxon>
    </lineage>
</organism>
<dbReference type="OrthoDB" id="2589563at2759"/>
<dbReference type="InterPro" id="IPR014710">
    <property type="entry name" value="RmlC-like_jellyroll"/>
</dbReference>
<dbReference type="AlphaFoldDB" id="A0A3M2SR02"/>
<dbReference type="SUPFAM" id="SSF51182">
    <property type="entry name" value="RmlC-like cupins"/>
    <property type="match status" value="1"/>
</dbReference>
<dbReference type="Gene3D" id="2.60.120.10">
    <property type="entry name" value="Jelly Rolls"/>
    <property type="match status" value="1"/>
</dbReference>
<sequence length="177" mass="19729">MPLTPLSSLRVSKHLIPAHDLIPNCSIQNKPLLIYHTAFQHPISATRIESHLTTIGVVIPQWRFTMYTTTHFHSTSHEVLCISHGRARLCFGGEGNEDRVEPVVEAGDVVIVPAGVGHRLLEDLTGGFEMVGSYPEGHNWDMCYGKSGEEEKVDAIKDLEWFPRDPIYGDQGPTMDI</sequence>
<proteinExistence type="predicted"/>
<dbReference type="InterPro" id="IPR011051">
    <property type="entry name" value="RmlC_Cupin_sf"/>
</dbReference>
<evidence type="ECO:0000259" key="1">
    <source>
        <dbReference type="Pfam" id="PF00190"/>
    </source>
</evidence>